<dbReference type="RefSeq" id="WP_145110497.1">
    <property type="nucleotide sequence ID" value="NZ_CP036277.1"/>
</dbReference>
<protein>
    <submittedName>
        <fullName evidence="1">Uncharacterized protein</fullName>
    </submittedName>
</protein>
<accession>A0A517Q9D0</accession>
<dbReference type="Proteomes" id="UP000315647">
    <property type="component" value="Chromosome"/>
</dbReference>
<dbReference type="AlphaFoldDB" id="A0A518A8R5"/>
<reference evidence="1 2" key="1">
    <citation type="submission" date="2019-03" db="EMBL/GenBank/DDBJ databases">
        <title>Deep-cultivation of Planctomycetes and their phenomic and genomic characterization uncovers novel biology.</title>
        <authorList>
            <person name="Wiegand S."/>
            <person name="Jogler M."/>
            <person name="Boedeker C."/>
            <person name="Pinto D."/>
            <person name="Vollmers J."/>
            <person name="Rivas-Marin E."/>
            <person name="Kohn T."/>
            <person name="Peeters S.H."/>
            <person name="Heuer A."/>
            <person name="Rast P."/>
            <person name="Oberbeckmann S."/>
            <person name="Bunk B."/>
            <person name="Jeske O."/>
            <person name="Meyerdierks A."/>
            <person name="Storesund J.E."/>
            <person name="Kallscheuer N."/>
            <person name="Luecker S."/>
            <person name="Lage O.M."/>
            <person name="Pohl T."/>
            <person name="Merkel B.J."/>
            <person name="Hornburger P."/>
            <person name="Mueller R.-W."/>
            <person name="Bruemmer F."/>
            <person name="Labrenz M."/>
            <person name="Spormann A.M."/>
            <person name="Op den Camp H."/>
            <person name="Overmann J."/>
            <person name="Amann R."/>
            <person name="Jetten M.S.M."/>
            <person name="Mascher T."/>
            <person name="Medema M.H."/>
            <person name="Devos D.P."/>
            <person name="Kaster A.-K."/>
            <person name="Ovreas L."/>
            <person name="Rohde M."/>
            <person name="Galperin M.Y."/>
            <person name="Jogler C."/>
        </authorList>
    </citation>
    <scope>NUCLEOTIDE SEQUENCE [LARGE SCALE GENOMIC DNA]</scope>
    <source>
        <strain evidence="1 2">Enr10</strain>
    </source>
</reference>
<evidence type="ECO:0000313" key="2">
    <source>
        <dbReference type="Proteomes" id="UP000315647"/>
    </source>
</evidence>
<gene>
    <name evidence="1" type="ORF">Enr10x_35760</name>
</gene>
<evidence type="ECO:0000313" key="1">
    <source>
        <dbReference type="EMBL" id="QDT28236.1"/>
    </source>
</evidence>
<dbReference type="EMBL" id="CP037421">
    <property type="protein sequence ID" value="QDT28236.1"/>
    <property type="molecule type" value="Genomic_DNA"/>
</dbReference>
<proteinExistence type="predicted"/>
<accession>A0A518A8R5</accession>
<keyword evidence="2" id="KW-1185">Reference proteome</keyword>
<organism evidence="1 2">
    <name type="scientific">Gimesia panareensis</name>
    <dbReference type="NCBI Taxonomy" id="2527978"/>
    <lineage>
        <taxon>Bacteria</taxon>
        <taxon>Pseudomonadati</taxon>
        <taxon>Planctomycetota</taxon>
        <taxon>Planctomycetia</taxon>
        <taxon>Planctomycetales</taxon>
        <taxon>Planctomycetaceae</taxon>
        <taxon>Gimesia</taxon>
    </lineage>
</organism>
<name>A0A518A8R5_9PLAN</name>
<sequence length="94" mass="10924">MPNESERNSSEPAPDQDARLYVPINDTENINVAVKTSSSKEYCFSKFPGQDHFHLLMHGEVFVTNGHDMYCVECAIRHGFLTRDRLNWQHQTKR</sequence>